<feature type="transmembrane region" description="Helical" evidence="6">
    <location>
        <begin position="101"/>
        <end position="125"/>
    </location>
</feature>
<keyword evidence="3 6" id="KW-0812">Transmembrane</keyword>
<dbReference type="PANTHER" id="PTHR13180">
    <property type="entry name" value="SMALL MEMBRANE PROTEIN-RELATED"/>
    <property type="match status" value="1"/>
</dbReference>
<evidence type="ECO:0000313" key="7">
    <source>
        <dbReference type="EMBL" id="APA15143.1"/>
    </source>
</evidence>
<evidence type="ECO:0000256" key="3">
    <source>
        <dbReference type="ARBA" id="ARBA00022692"/>
    </source>
</evidence>
<feature type="transmembrane region" description="Helical" evidence="6">
    <location>
        <begin position="137"/>
        <end position="159"/>
    </location>
</feature>
<dbReference type="Pfam" id="PF05255">
    <property type="entry name" value="UPF0220"/>
    <property type="match status" value="1"/>
</dbReference>
<evidence type="ECO:0000256" key="1">
    <source>
        <dbReference type="ARBA" id="ARBA00004141"/>
    </source>
</evidence>
<dbReference type="InterPro" id="IPR007919">
    <property type="entry name" value="UPF0220"/>
</dbReference>
<dbReference type="OMA" id="VHITFVD"/>
<evidence type="ECO:0000256" key="5">
    <source>
        <dbReference type="ARBA" id="ARBA00023136"/>
    </source>
</evidence>
<reference evidence="8" key="1">
    <citation type="journal article" date="2017" name="Genome Biol. Evol.">
        <title>The complete genome sequence of the phytopathogenic fungus Sclerotinia sclerotiorum reveals insights into the genome architecture of broad host range pathogens.</title>
        <authorList>
            <person name="Derbyshire M."/>
            <person name="Denton-Giles M."/>
            <person name="Hegedus D."/>
            <person name="Seifbarghy S."/>
            <person name="Rollins J."/>
            <person name="van Kan J."/>
            <person name="Seidl M.F."/>
            <person name="Faino L."/>
            <person name="Mbengue M."/>
            <person name="Navaud O."/>
            <person name="Raffaele S."/>
            <person name="Hammond-Kosack K."/>
            <person name="Heard S."/>
            <person name="Oliver R."/>
        </authorList>
    </citation>
    <scope>NUCLEOTIDE SEQUENCE [LARGE SCALE GENOMIC DNA]</scope>
    <source>
        <strain evidence="8">ATCC 18683 / 1980 / Ss-1</strain>
    </source>
</reference>
<protein>
    <submittedName>
        <fullName evidence="7">Uncharacterized protein</fullName>
    </submittedName>
</protein>
<dbReference type="GO" id="GO:0016020">
    <property type="term" value="C:membrane"/>
    <property type="evidence" value="ECO:0007669"/>
    <property type="project" value="UniProtKB-SubCell"/>
</dbReference>
<keyword evidence="4 6" id="KW-1133">Transmembrane helix</keyword>
<dbReference type="KEGG" id="ssl:SS1G_08741"/>
<accession>A0A1D9QKL1</accession>
<evidence type="ECO:0000256" key="2">
    <source>
        <dbReference type="ARBA" id="ARBA00005335"/>
    </source>
</evidence>
<evidence type="ECO:0000313" key="8">
    <source>
        <dbReference type="Proteomes" id="UP000177798"/>
    </source>
</evidence>
<name>A0A1D9QKL1_SCLS1</name>
<comment type="subcellular location">
    <subcellularLocation>
        <location evidence="1">Membrane</location>
        <topology evidence="1">Multi-pass membrane protein</topology>
    </subcellularLocation>
</comment>
<organism evidence="7 8">
    <name type="scientific">Sclerotinia sclerotiorum (strain ATCC 18683 / 1980 / Ss-1)</name>
    <name type="common">White mold</name>
    <name type="synonym">Whetzelinia sclerotiorum</name>
    <dbReference type="NCBI Taxonomy" id="665079"/>
    <lineage>
        <taxon>Eukaryota</taxon>
        <taxon>Fungi</taxon>
        <taxon>Dikarya</taxon>
        <taxon>Ascomycota</taxon>
        <taxon>Pezizomycotina</taxon>
        <taxon>Leotiomycetes</taxon>
        <taxon>Helotiales</taxon>
        <taxon>Sclerotiniaceae</taxon>
        <taxon>Sclerotinia</taxon>
    </lineage>
</organism>
<dbReference type="EMBL" id="CP017827">
    <property type="protein sequence ID" value="APA15143.1"/>
    <property type="molecule type" value="Genomic_DNA"/>
</dbReference>
<dbReference type="OrthoDB" id="268928at2759"/>
<feature type="transmembrane region" description="Helical" evidence="6">
    <location>
        <begin position="57"/>
        <end position="80"/>
    </location>
</feature>
<proteinExistence type="inferred from homology"/>
<dbReference type="RefSeq" id="XP_001589977.1">
    <property type="nucleotide sequence ID" value="XM_001589927.1"/>
</dbReference>
<comment type="similarity">
    <text evidence="2">Belongs to the UPF0220 family.</text>
</comment>
<dbReference type="VEuPathDB" id="FungiDB:sscle_14g099130"/>
<dbReference type="Proteomes" id="UP000177798">
    <property type="component" value="Chromosome 14"/>
</dbReference>
<sequence>MSEERLWKFRKPEWMNSATAKGAGVYASGALFSLSFFILLDAALWSKSALNGSDPPIHLAFIDWLPLIFSSLGMLIINSIEKSRLSADSFSYSGSGVAWKARVVLFLGFASLAGGLAGGITVLVLKYVVPGAQWPTLGMGFANVGANAGVMLSSVVLWISQNIEDEYSYNLAL</sequence>
<keyword evidence="5 6" id="KW-0472">Membrane</keyword>
<dbReference type="AlphaFoldDB" id="A0A1D9QKL1"/>
<gene>
    <name evidence="7" type="ORF">sscle_14g099130</name>
</gene>
<feature type="transmembrane region" description="Helical" evidence="6">
    <location>
        <begin position="23"/>
        <end position="45"/>
    </location>
</feature>
<evidence type="ECO:0000256" key="4">
    <source>
        <dbReference type="ARBA" id="ARBA00022989"/>
    </source>
</evidence>
<evidence type="ECO:0000256" key="6">
    <source>
        <dbReference type="SAM" id="Phobius"/>
    </source>
</evidence>